<evidence type="ECO:0000313" key="3">
    <source>
        <dbReference type="Proteomes" id="UP000327013"/>
    </source>
</evidence>
<reference evidence="2 3" key="1">
    <citation type="submission" date="2019-06" db="EMBL/GenBank/DDBJ databases">
        <title>A chromosomal-level reference genome of Carpinus fangiana (Coryloideae, Betulaceae).</title>
        <authorList>
            <person name="Yang X."/>
            <person name="Wang Z."/>
            <person name="Zhang L."/>
            <person name="Hao G."/>
            <person name="Liu J."/>
            <person name="Yang Y."/>
        </authorList>
    </citation>
    <scope>NUCLEOTIDE SEQUENCE [LARGE SCALE GENOMIC DNA]</scope>
    <source>
        <strain evidence="2">Cfa_2016G</strain>
        <tissue evidence="2">Leaf</tissue>
    </source>
</reference>
<feature type="region of interest" description="Disordered" evidence="1">
    <location>
        <begin position="1"/>
        <end position="26"/>
    </location>
</feature>
<protein>
    <submittedName>
        <fullName evidence="2">Uncharacterized protein</fullName>
    </submittedName>
</protein>
<comment type="caution">
    <text evidence="2">The sequence shown here is derived from an EMBL/GenBank/DDBJ whole genome shotgun (WGS) entry which is preliminary data.</text>
</comment>
<dbReference type="EMBL" id="VIBQ01000012">
    <property type="protein sequence ID" value="KAB8342791.1"/>
    <property type="molecule type" value="Genomic_DNA"/>
</dbReference>
<dbReference type="Proteomes" id="UP000327013">
    <property type="component" value="Unassembled WGS sequence"/>
</dbReference>
<feature type="region of interest" description="Disordered" evidence="1">
    <location>
        <begin position="41"/>
        <end position="65"/>
    </location>
</feature>
<gene>
    <name evidence="2" type="ORF">FH972_022389</name>
</gene>
<keyword evidence="3" id="KW-1185">Reference proteome</keyword>
<name>A0A5N6KSN7_9ROSI</name>
<evidence type="ECO:0000313" key="2">
    <source>
        <dbReference type="EMBL" id="KAB8342791.1"/>
    </source>
</evidence>
<organism evidence="2 3">
    <name type="scientific">Carpinus fangiana</name>
    <dbReference type="NCBI Taxonomy" id="176857"/>
    <lineage>
        <taxon>Eukaryota</taxon>
        <taxon>Viridiplantae</taxon>
        <taxon>Streptophyta</taxon>
        <taxon>Embryophyta</taxon>
        <taxon>Tracheophyta</taxon>
        <taxon>Spermatophyta</taxon>
        <taxon>Magnoliopsida</taxon>
        <taxon>eudicotyledons</taxon>
        <taxon>Gunneridae</taxon>
        <taxon>Pentapetalae</taxon>
        <taxon>rosids</taxon>
        <taxon>fabids</taxon>
        <taxon>Fagales</taxon>
        <taxon>Betulaceae</taxon>
        <taxon>Carpinus</taxon>
    </lineage>
</organism>
<accession>A0A5N6KSN7</accession>
<proteinExistence type="predicted"/>
<evidence type="ECO:0000256" key="1">
    <source>
        <dbReference type="SAM" id="MobiDB-lite"/>
    </source>
</evidence>
<dbReference type="AlphaFoldDB" id="A0A5N6KSN7"/>
<sequence>MASVWRGSKRQEPRRGRRREQCALSRARRDKEMCQMCESRSARKDGTMRRTARLASVGKGLDPGS</sequence>